<sequence length="259" mass="28079">MVEHVTPSDNFSDVLKRAVDRATALPGPVTPLTHRARLVMAPGVYGQGIAFDYAWKSNIAIELIAPGRDAIVEPTEDVGALEHAGISCLIVGITFRKTSGNAWVVHGSGRAGLAREMIMHDCRIEALNGAHAFAHENAAAHTLYMSEVVVEGRIYQHTIRTSVAEPTLAIWDACEADLCDFGDESAHSDDLLVVRGGSSSSDTFTISFQRTGSPWRPRLSAGIDPTSGIKKTNSRRVEFEEPAVDAYPVLDRNERMLLA</sequence>
<proteinExistence type="predicted"/>
<dbReference type="AlphaFoldDB" id="A0A7W4UR44"/>
<protein>
    <submittedName>
        <fullName evidence="1">Uncharacterized protein</fullName>
    </submittedName>
</protein>
<organism evidence="1 2">
    <name type="scientific">Pseudoclavibacter helvolus</name>
    <dbReference type="NCBI Taxonomy" id="255205"/>
    <lineage>
        <taxon>Bacteria</taxon>
        <taxon>Bacillati</taxon>
        <taxon>Actinomycetota</taxon>
        <taxon>Actinomycetes</taxon>
        <taxon>Micrococcales</taxon>
        <taxon>Microbacteriaceae</taxon>
        <taxon>Pseudoclavibacter</taxon>
    </lineage>
</organism>
<dbReference type="EMBL" id="JACHWJ010000004">
    <property type="protein sequence ID" value="MBB2958497.1"/>
    <property type="molecule type" value="Genomic_DNA"/>
</dbReference>
<gene>
    <name evidence="1" type="ORF">FHX72_002643</name>
</gene>
<dbReference type="Proteomes" id="UP000545286">
    <property type="component" value="Unassembled WGS sequence"/>
</dbReference>
<accession>A0A7W4UR44</accession>
<evidence type="ECO:0000313" key="2">
    <source>
        <dbReference type="Proteomes" id="UP000545286"/>
    </source>
</evidence>
<reference evidence="1 2" key="1">
    <citation type="submission" date="2020-08" db="EMBL/GenBank/DDBJ databases">
        <title>Sequencing the genomes of 1000 actinobacteria strains.</title>
        <authorList>
            <person name="Klenk H.-P."/>
        </authorList>
    </citation>
    <scope>NUCLEOTIDE SEQUENCE [LARGE SCALE GENOMIC DNA]</scope>
    <source>
        <strain evidence="1 2">DSM 20419</strain>
    </source>
</reference>
<name>A0A7W4UR44_9MICO</name>
<dbReference type="RefSeq" id="WP_183625622.1">
    <property type="nucleotide sequence ID" value="NZ_JACHWJ010000004.1"/>
</dbReference>
<keyword evidence="2" id="KW-1185">Reference proteome</keyword>
<evidence type="ECO:0000313" key="1">
    <source>
        <dbReference type="EMBL" id="MBB2958497.1"/>
    </source>
</evidence>
<comment type="caution">
    <text evidence="1">The sequence shown here is derived from an EMBL/GenBank/DDBJ whole genome shotgun (WGS) entry which is preliminary data.</text>
</comment>